<sequence length="341" mass="39218">MSDQVAKSEEKSLKDLLLDELEAWSEVRKAAQFEANLLEVRKAESAASHLADQVESMMATEPDSAHRDLEIPEINTRTESITRQNQEQCLLLRLPRELRYLIYDELASSFEECRDLRKVQPPMAQLAMVGTCRAIHWESHDRTFQRLNLAVPDLYLWDSHHHELLKNPARQLFIFNTKRLSTSSRKLITRITVPGFDPRAIFWALSYFPELKEIILLIDHSGPSSYLYDCDGKAFHCRDAMKRVYGCMLDWPPHSWAGDYELDFEGVDRYPVSSAGKSRALSRRDIRAAVRIAKSLDLTVWQSEEGSPILTIKPAVLNQASGELMFFAQLLQILEMKKPLQ</sequence>
<reference evidence="1" key="1">
    <citation type="journal article" date="2020" name="Stud. Mycol.">
        <title>101 Dothideomycetes genomes: a test case for predicting lifestyles and emergence of pathogens.</title>
        <authorList>
            <person name="Haridas S."/>
            <person name="Albert R."/>
            <person name="Binder M."/>
            <person name="Bloem J."/>
            <person name="Labutti K."/>
            <person name="Salamov A."/>
            <person name="Andreopoulos B."/>
            <person name="Baker S."/>
            <person name="Barry K."/>
            <person name="Bills G."/>
            <person name="Bluhm B."/>
            <person name="Cannon C."/>
            <person name="Castanera R."/>
            <person name="Culley D."/>
            <person name="Daum C."/>
            <person name="Ezra D."/>
            <person name="Gonzalez J."/>
            <person name="Henrissat B."/>
            <person name="Kuo A."/>
            <person name="Liang C."/>
            <person name="Lipzen A."/>
            <person name="Lutzoni F."/>
            <person name="Magnuson J."/>
            <person name="Mondo S."/>
            <person name="Nolan M."/>
            <person name="Ohm R."/>
            <person name="Pangilinan J."/>
            <person name="Park H.-J."/>
            <person name="Ramirez L."/>
            <person name="Alfaro M."/>
            <person name="Sun H."/>
            <person name="Tritt A."/>
            <person name="Yoshinaga Y."/>
            <person name="Zwiers L.-H."/>
            <person name="Turgeon B."/>
            <person name="Goodwin S."/>
            <person name="Spatafora J."/>
            <person name="Crous P."/>
            <person name="Grigoriev I."/>
        </authorList>
    </citation>
    <scope>NUCLEOTIDE SEQUENCE</scope>
    <source>
        <strain evidence="1">CBS 115976</strain>
    </source>
</reference>
<keyword evidence="2" id="KW-1185">Reference proteome</keyword>
<dbReference type="Proteomes" id="UP000799302">
    <property type="component" value="Unassembled WGS sequence"/>
</dbReference>
<evidence type="ECO:0000313" key="1">
    <source>
        <dbReference type="EMBL" id="KAF2664100.1"/>
    </source>
</evidence>
<name>A0A6A6TWJ2_9PEZI</name>
<accession>A0A6A6TWJ2</accession>
<evidence type="ECO:0000313" key="2">
    <source>
        <dbReference type="Proteomes" id="UP000799302"/>
    </source>
</evidence>
<dbReference type="EMBL" id="MU004243">
    <property type="protein sequence ID" value="KAF2664100.1"/>
    <property type="molecule type" value="Genomic_DNA"/>
</dbReference>
<gene>
    <name evidence="1" type="ORF">BT63DRAFT_443905</name>
</gene>
<proteinExistence type="predicted"/>
<organism evidence="1 2">
    <name type="scientific">Microthyrium microscopicum</name>
    <dbReference type="NCBI Taxonomy" id="703497"/>
    <lineage>
        <taxon>Eukaryota</taxon>
        <taxon>Fungi</taxon>
        <taxon>Dikarya</taxon>
        <taxon>Ascomycota</taxon>
        <taxon>Pezizomycotina</taxon>
        <taxon>Dothideomycetes</taxon>
        <taxon>Dothideomycetes incertae sedis</taxon>
        <taxon>Microthyriales</taxon>
        <taxon>Microthyriaceae</taxon>
        <taxon>Microthyrium</taxon>
    </lineage>
</organism>
<dbReference type="AlphaFoldDB" id="A0A6A6TWJ2"/>
<protein>
    <submittedName>
        <fullName evidence="1">Uncharacterized protein</fullName>
    </submittedName>
</protein>